<proteinExistence type="predicted"/>
<evidence type="ECO:0000313" key="3">
    <source>
        <dbReference type="Proteomes" id="UP000233220"/>
    </source>
</evidence>
<dbReference type="GeneTree" id="ENSGT00910000147822"/>
<dbReference type="OMA" id="FMNFHSL"/>
<dbReference type="AlphaFoldDB" id="A0A2K6UUY3"/>
<name>A0A2K6UUY3_SAIBB</name>
<reference evidence="2" key="1">
    <citation type="submission" date="2025-08" db="UniProtKB">
        <authorList>
            <consortium name="Ensembl"/>
        </authorList>
    </citation>
    <scope>IDENTIFICATION</scope>
</reference>
<evidence type="ECO:0000256" key="1">
    <source>
        <dbReference type="SAM" id="Phobius"/>
    </source>
</evidence>
<feature type="transmembrane region" description="Helical" evidence="1">
    <location>
        <begin position="48"/>
        <end position="66"/>
    </location>
</feature>
<keyword evidence="3" id="KW-1185">Reference proteome</keyword>
<protein>
    <submittedName>
        <fullName evidence="2">Uncharacterized protein</fullName>
    </submittedName>
</protein>
<dbReference type="Proteomes" id="UP000233220">
    <property type="component" value="Unplaced"/>
</dbReference>
<sequence>MFMNFHSLPRVNLLHIFIINQNNKLKTSSQVNISVFSHCRKRGQKGHLSLFFQNVTLSILMIYFISCLQMEIKYMCSLNNAQHIRL</sequence>
<accession>A0A2K6UUY3</accession>
<organism evidence="2 3">
    <name type="scientific">Saimiri boliviensis boliviensis</name>
    <name type="common">Bolivian squirrel monkey</name>
    <dbReference type="NCBI Taxonomy" id="39432"/>
    <lineage>
        <taxon>Eukaryota</taxon>
        <taxon>Metazoa</taxon>
        <taxon>Chordata</taxon>
        <taxon>Craniata</taxon>
        <taxon>Vertebrata</taxon>
        <taxon>Euteleostomi</taxon>
        <taxon>Mammalia</taxon>
        <taxon>Eutheria</taxon>
        <taxon>Euarchontoglires</taxon>
        <taxon>Primates</taxon>
        <taxon>Haplorrhini</taxon>
        <taxon>Platyrrhini</taxon>
        <taxon>Cebidae</taxon>
        <taxon>Saimiriinae</taxon>
        <taxon>Saimiri</taxon>
    </lineage>
</organism>
<keyword evidence="1" id="KW-1133">Transmembrane helix</keyword>
<reference evidence="2" key="2">
    <citation type="submission" date="2025-09" db="UniProtKB">
        <authorList>
            <consortium name="Ensembl"/>
        </authorList>
    </citation>
    <scope>IDENTIFICATION</scope>
</reference>
<evidence type="ECO:0000313" key="2">
    <source>
        <dbReference type="Ensembl" id="ENSSBOP00000035724.1"/>
    </source>
</evidence>
<keyword evidence="1" id="KW-0812">Transmembrane</keyword>
<keyword evidence="1" id="KW-0472">Membrane</keyword>
<dbReference type="Ensembl" id="ENSSBOT00000052655.1">
    <property type="protein sequence ID" value="ENSSBOP00000035724.1"/>
    <property type="gene ID" value="ENSSBOG00000034022.1"/>
</dbReference>